<feature type="non-terminal residue" evidence="2">
    <location>
        <position position="78"/>
    </location>
</feature>
<feature type="compositionally biased region" description="Polar residues" evidence="1">
    <location>
        <begin position="17"/>
        <end position="30"/>
    </location>
</feature>
<evidence type="ECO:0000313" key="3">
    <source>
        <dbReference type="Proteomes" id="UP001190700"/>
    </source>
</evidence>
<gene>
    <name evidence="2" type="ORF">CYMTET_33895</name>
</gene>
<comment type="caution">
    <text evidence="2">The sequence shown here is derived from an EMBL/GenBank/DDBJ whole genome shotgun (WGS) entry which is preliminary data.</text>
</comment>
<accession>A0AAE0FC39</accession>
<dbReference type="Proteomes" id="UP001190700">
    <property type="component" value="Unassembled WGS sequence"/>
</dbReference>
<name>A0AAE0FC39_9CHLO</name>
<dbReference type="EMBL" id="LGRX02021150">
    <property type="protein sequence ID" value="KAK3257002.1"/>
    <property type="molecule type" value="Genomic_DNA"/>
</dbReference>
<sequence length="78" mass="8198">ARDLPSVLPDSSAIPPSKQQPTTATSSQLSEVKMGEAATLAYPTIEDPMCAHLSAVRCCLPFCSCPPPSLRISDGRTP</sequence>
<reference evidence="2 3" key="1">
    <citation type="journal article" date="2015" name="Genome Biol. Evol.">
        <title>Comparative Genomics of a Bacterivorous Green Alga Reveals Evolutionary Causalities and Consequences of Phago-Mixotrophic Mode of Nutrition.</title>
        <authorList>
            <person name="Burns J.A."/>
            <person name="Paasch A."/>
            <person name="Narechania A."/>
            <person name="Kim E."/>
        </authorList>
    </citation>
    <scope>NUCLEOTIDE SEQUENCE [LARGE SCALE GENOMIC DNA]</scope>
    <source>
        <strain evidence="2 3">PLY_AMNH</strain>
    </source>
</reference>
<feature type="region of interest" description="Disordered" evidence="1">
    <location>
        <begin position="1"/>
        <end position="31"/>
    </location>
</feature>
<protein>
    <submittedName>
        <fullName evidence="2">Uncharacterized protein</fullName>
    </submittedName>
</protein>
<evidence type="ECO:0000256" key="1">
    <source>
        <dbReference type="SAM" id="MobiDB-lite"/>
    </source>
</evidence>
<proteinExistence type="predicted"/>
<evidence type="ECO:0000313" key="2">
    <source>
        <dbReference type="EMBL" id="KAK3257002.1"/>
    </source>
</evidence>
<feature type="non-terminal residue" evidence="2">
    <location>
        <position position="1"/>
    </location>
</feature>
<organism evidence="2 3">
    <name type="scientific">Cymbomonas tetramitiformis</name>
    <dbReference type="NCBI Taxonomy" id="36881"/>
    <lineage>
        <taxon>Eukaryota</taxon>
        <taxon>Viridiplantae</taxon>
        <taxon>Chlorophyta</taxon>
        <taxon>Pyramimonadophyceae</taxon>
        <taxon>Pyramimonadales</taxon>
        <taxon>Pyramimonadaceae</taxon>
        <taxon>Cymbomonas</taxon>
    </lineage>
</organism>
<dbReference type="AlphaFoldDB" id="A0AAE0FC39"/>
<keyword evidence="3" id="KW-1185">Reference proteome</keyword>